<comment type="caution">
    <text evidence="2">The sequence shown here is derived from an EMBL/GenBank/DDBJ whole genome shotgun (WGS) entry which is preliminary data.</text>
</comment>
<dbReference type="EMBL" id="JAZBJO010000037">
    <property type="protein sequence ID" value="MEE4597583.1"/>
    <property type="molecule type" value="Genomic_DNA"/>
</dbReference>
<protein>
    <submittedName>
        <fullName evidence="2">Uncharacterized protein</fullName>
    </submittedName>
</protein>
<sequence length="56" mass="5746">MIINEQDPLSQQALDINEATAESGVEVSDEPETTGTSPASTEQDTDPGEETGPAAA</sequence>
<dbReference type="RefSeq" id="WP_330814307.1">
    <property type="nucleotide sequence ID" value="NZ_JAZBJO010000037.1"/>
</dbReference>
<name>A0ABU7Q895_9ACTN</name>
<organism evidence="2 3">
    <name type="scientific">Streptomyces asiaticus subsp. ignotus</name>
    <dbReference type="NCBI Taxonomy" id="3098222"/>
    <lineage>
        <taxon>Bacteria</taxon>
        <taxon>Bacillati</taxon>
        <taxon>Actinomycetota</taxon>
        <taxon>Actinomycetes</taxon>
        <taxon>Kitasatosporales</taxon>
        <taxon>Streptomycetaceae</taxon>
        <taxon>Streptomyces</taxon>
        <taxon>Streptomyces violaceusniger group</taxon>
    </lineage>
</organism>
<feature type="region of interest" description="Disordered" evidence="1">
    <location>
        <begin position="1"/>
        <end position="56"/>
    </location>
</feature>
<feature type="compositionally biased region" description="Polar residues" evidence="1">
    <location>
        <begin position="33"/>
        <end position="42"/>
    </location>
</feature>
<accession>A0ABU7Q895</accession>
<gene>
    <name evidence="2" type="ORF">V2J94_37870</name>
</gene>
<evidence type="ECO:0000313" key="2">
    <source>
        <dbReference type="EMBL" id="MEE4597583.1"/>
    </source>
</evidence>
<dbReference type="Proteomes" id="UP001354709">
    <property type="component" value="Unassembled WGS sequence"/>
</dbReference>
<reference evidence="2 3" key="1">
    <citation type="submission" date="2023-11" db="EMBL/GenBank/DDBJ databases">
        <title>30 novel species of actinomycetes from the DSMZ collection.</title>
        <authorList>
            <person name="Nouioui I."/>
        </authorList>
    </citation>
    <scope>NUCLEOTIDE SEQUENCE [LARGE SCALE GENOMIC DNA]</scope>
    <source>
        <strain evidence="2 3">DSM 41524</strain>
    </source>
</reference>
<evidence type="ECO:0000256" key="1">
    <source>
        <dbReference type="SAM" id="MobiDB-lite"/>
    </source>
</evidence>
<proteinExistence type="predicted"/>
<keyword evidence="3" id="KW-1185">Reference proteome</keyword>
<evidence type="ECO:0000313" key="3">
    <source>
        <dbReference type="Proteomes" id="UP001354709"/>
    </source>
</evidence>